<sequence>MYLILIQYIITESKSLVLLKKDGIFMMIEIKRFADLTPQTLFAIYKLRVAVFVVEQACPYQEVDGADLTAFHLMIREPSGGLAAYARLIPEANGTVARIGRVIVAQPFRGRGLAKKLMNLAIDQSPRLIPNANKIVLAGQAYLKDFYHSFGFKDTSDGYLEDGIPHINMAMPINQ</sequence>
<dbReference type="PANTHER" id="PTHR13355">
    <property type="entry name" value="GLUCOSAMINE 6-PHOSPHATE N-ACETYLTRANSFERASE"/>
    <property type="match status" value="1"/>
</dbReference>
<dbReference type="GO" id="GO:0004343">
    <property type="term" value="F:glucosamine 6-phosphate N-acetyltransferase activity"/>
    <property type="evidence" value="ECO:0007669"/>
    <property type="project" value="TreeGrafter"/>
</dbReference>
<dbReference type="EMBL" id="VBSX01000033">
    <property type="protein sequence ID" value="TLQ17444.1"/>
    <property type="molecule type" value="Genomic_DNA"/>
</dbReference>
<dbReference type="CDD" id="cd04301">
    <property type="entry name" value="NAT_SF"/>
    <property type="match status" value="1"/>
</dbReference>
<reference evidence="2 3" key="1">
    <citation type="submission" date="2019-05" db="EMBL/GenBank/DDBJ databases">
        <title>The metagenome of a microbial culture collection derived from dairy environment covers the genomic content of the human microbiome.</title>
        <authorList>
            <person name="Roder T."/>
            <person name="Wuthrich D."/>
            <person name="Sattari Z."/>
            <person name="Von Ah U."/>
            <person name="Bar C."/>
            <person name="Ronchi F."/>
            <person name="Macpherson A.J."/>
            <person name="Ganal-Vonarburg S.C."/>
            <person name="Bruggmann R."/>
            <person name="Vergeres G."/>
        </authorList>
    </citation>
    <scope>NUCLEOTIDE SEQUENCE [LARGE SCALE GENOMIC DNA]</scope>
    <source>
        <strain evidence="2 3">FAM 1079</strain>
    </source>
</reference>
<dbReference type="Pfam" id="PF13673">
    <property type="entry name" value="Acetyltransf_10"/>
    <property type="match status" value="1"/>
</dbReference>
<dbReference type="Gene3D" id="3.40.630.30">
    <property type="match status" value="1"/>
</dbReference>
<gene>
    <name evidence="2" type="ORF">FEZ41_11485</name>
</gene>
<dbReference type="InterPro" id="IPR039143">
    <property type="entry name" value="GNPNAT1-like"/>
</dbReference>
<evidence type="ECO:0000313" key="3">
    <source>
        <dbReference type="Proteomes" id="UP000305100"/>
    </source>
</evidence>
<comment type="caution">
    <text evidence="2">The sequence shown here is derived from an EMBL/GenBank/DDBJ whole genome shotgun (WGS) entry which is preliminary data.</text>
</comment>
<keyword evidence="2" id="KW-0808">Transferase</keyword>
<dbReference type="PANTHER" id="PTHR13355:SF11">
    <property type="entry name" value="GLUCOSAMINE 6-PHOSPHATE N-ACETYLTRANSFERASE"/>
    <property type="match status" value="1"/>
</dbReference>
<proteinExistence type="predicted"/>
<dbReference type="Proteomes" id="UP000305100">
    <property type="component" value="Unassembled WGS sequence"/>
</dbReference>
<evidence type="ECO:0000313" key="2">
    <source>
        <dbReference type="EMBL" id="TLQ17444.1"/>
    </source>
</evidence>
<dbReference type="AlphaFoldDB" id="A0A5R9CQ98"/>
<dbReference type="InterPro" id="IPR000182">
    <property type="entry name" value="GNAT_dom"/>
</dbReference>
<dbReference type="PROSITE" id="PS51186">
    <property type="entry name" value="GNAT"/>
    <property type="match status" value="1"/>
</dbReference>
<dbReference type="OrthoDB" id="9796171at2"/>
<accession>A0A5R9CQ98</accession>
<dbReference type="SUPFAM" id="SSF55729">
    <property type="entry name" value="Acyl-CoA N-acyltransferases (Nat)"/>
    <property type="match status" value="1"/>
</dbReference>
<evidence type="ECO:0000259" key="1">
    <source>
        <dbReference type="PROSITE" id="PS51186"/>
    </source>
</evidence>
<name>A0A5R9CQ98_9LACO</name>
<protein>
    <submittedName>
        <fullName evidence="2">GNAT family N-acetyltransferase</fullName>
    </submittedName>
</protein>
<dbReference type="InterPro" id="IPR016181">
    <property type="entry name" value="Acyl_CoA_acyltransferase"/>
</dbReference>
<organism evidence="2 3">
    <name type="scientific">Lentilactobacillus parafarraginis</name>
    <dbReference type="NCBI Taxonomy" id="390842"/>
    <lineage>
        <taxon>Bacteria</taxon>
        <taxon>Bacillati</taxon>
        <taxon>Bacillota</taxon>
        <taxon>Bacilli</taxon>
        <taxon>Lactobacillales</taxon>
        <taxon>Lactobacillaceae</taxon>
        <taxon>Lentilactobacillus</taxon>
    </lineage>
</organism>
<feature type="domain" description="N-acetyltransferase" evidence="1">
    <location>
        <begin position="31"/>
        <end position="174"/>
    </location>
</feature>